<evidence type="ECO:0000256" key="4">
    <source>
        <dbReference type="ARBA" id="ARBA00022723"/>
    </source>
</evidence>
<feature type="active site" description="Proton acceptor" evidence="8">
    <location>
        <position position="133"/>
    </location>
</feature>
<dbReference type="EMBL" id="JAULSO010000001">
    <property type="protein sequence ID" value="KAK3694398.1"/>
    <property type="molecule type" value="Genomic_DNA"/>
</dbReference>
<keyword evidence="12" id="KW-0732">Signal</keyword>
<dbReference type="InterPro" id="IPR010255">
    <property type="entry name" value="Haem_peroxidase_sf"/>
</dbReference>
<feature type="binding site" evidence="9">
    <location>
        <position position="151"/>
    </location>
    <ligand>
        <name>Ca(2+)</name>
        <dbReference type="ChEBI" id="CHEBI:29108"/>
        <label>1</label>
    </ligand>
</feature>
<keyword evidence="5 12" id="KW-0560">Oxidoreductase</keyword>
<dbReference type="GO" id="GO:0046872">
    <property type="term" value="F:metal ion binding"/>
    <property type="evidence" value="ECO:0007669"/>
    <property type="project" value="UniProtKB-UniRule"/>
</dbReference>
<keyword evidence="4 9" id="KW-0479">Metal-binding</keyword>
<feature type="site" description="Transition state stabilizer" evidence="10">
    <location>
        <position position="129"/>
    </location>
</feature>
<feature type="binding site" evidence="9">
    <location>
        <position position="283"/>
    </location>
    <ligand>
        <name>Ca(2+)</name>
        <dbReference type="ChEBI" id="CHEBI:29108"/>
        <label>2</label>
    </ligand>
</feature>
<feature type="disulfide bond" evidence="11">
    <location>
        <begin position="120"/>
        <end position="203"/>
    </location>
</feature>
<evidence type="ECO:0000256" key="9">
    <source>
        <dbReference type="PIRSR" id="PIRSR601621-2"/>
    </source>
</evidence>
<dbReference type="InterPro" id="IPR044831">
    <property type="entry name" value="Ccp1-like"/>
</dbReference>
<dbReference type="GO" id="GO:0000302">
    <property type="term" value="P:response to reactive oxygen species"/>
    <property type="evidence" value="ECO:0007669"/>
    <property type="project" value="TreeGrafter"/>
</dbReference>
<proteinExistence type="inferred from homology"/>
<protein>
    <recommendedName>
        <fullName evidence="12">Peroxidase</fullName>
        <ecNumber evidence="12">1.11.1.-</ecNumber>
    </recommendedName>
</protein>
<dbReference type="PRINTS" id="PR00462">
    <property type="entry name" value="LIGNINASE"/>
</dbReference>
<evidence type="ECO:0000256" key="5">
    <source>
        <dbReference type="ARBA" id="ARBA00023002"/>
    </source>
</evidence>
<evidence type="ECO:0000259" key="13">
    <source>
        <dbReference type="PROSITE" id="PS50873"/>
    </source>
</evidence>
<feature type="domain" description="Plant heme peroxidase family profile" evidence="13">
    <location>
        <begin position="186"/>
        <end position="259"/>
    </location>
</feature>
<feature type="binding site" evidence="9">
    <location>
        <position position="259"/>
    </location>
    <ligand>
        <name>Ca(2+)</name>
        <dbReference type="ChEBI" id="CHEBI:29108"/>
        <label>2</label>
    </ligand>
</feature>
<evidence type="ECO:0000256" key="1">
    <source>
        <dbReference type="ARBA" id="ARBA00006089"/>
    </source>
</evidence>
<dbReference type="PROSITE" id="PS00436">
    <property type="entry name" value="PEROXIDASE_2"/>
    <property type="match status" value="1"/>
</dbReference>
<accession>A0AAE0XJ45</accession>
<keyword evidence="7" id="KW-0325">Glycoprotein</keyword>
<evidence type="ECO:0000256" key="12">
    <source>
        <dbReference type="RuleBase" id="RU363051"/>
    </source>
</evidence>
<dbReference type="InterPro" id="IPR019794">
    <property type="entry name" value="Peroxidases_AS"/>
</dbReference>
<dbReference type="FunFam" id="1.10.520.10:FF:000021">
    <property type="entry name" value="Peroxidase"/>
    <property type="match status" value="1"/>
</dbReference>
<keyword evidence="6 9" id="KW-0408">Iron</keyword>
<feature type="signal peptide" evidence="12">
    <location>
        <begin position="1"/>
        <end position="22"/>
    </location>
</feature>
<reference evidence="14" key="1">
    <citation type="journal article" date="2023" name="Mol. Phylogenet. Evol.">
        <title>Genome-scale phylogeny and comparative genomics of the fungal order Sordariales.</title>
        <authorList>
            <person name="Hensen N."/>
            <person name="Bonometti L."/>
            <person name="Westerberg I."/>
            <person name="Brannstrom I.O."/>
            <person name="Guillou S."/>
            <person name="Cros-Aarteil S."/>
            <person name="Calhoun S."/>
            <person name="Haridas S."/>
            <person name="Kuo A."/>
            <person name="Mondo S."/>
            <person name="Pangilinan J."/>
            <person name="Riley R."/>
            <person name="LaButti K."/>
            <person name="Andreopoulos B."/>
            <person name="Lipzen A."/>
            <person name="Chen C."/>
            <person name="Yan M."/>
            <person name="Daum C."/>
            <person name="Ng V."/>
            <person name="Clum A."/>
            <person name="Steindorff A."/>
            <person name="Ohm R.A."/>
            <person name="Martin F."/>
            <person name="Silar P."/>
            <person name="Natvig D.O."/>
            <person name="Lalanne C."/>
            <person name="Gautier V."/>
            <person name="Ament-Velasquez S.L."/>
            <person name="Kruys A."/>
            <person name="Hutchinson M.I."/>
            <person name="Powell A.J."/>
            <person name="Barry K."/>
            <person name="Miller A.N."/>
            <person name="Grigoriev I.V."/>
            <person name="Debuchy R."/>
            <person name="Gladieux P."/>
            <person name="Hiltunen Thoren M."/>
            <person name="Johannesson H."/>
        </authorList>
    </citation>
    <scope>NUCLEOTIDE SEQUENCE</scope>
    <source>
        <strain evidence="14">CBS 314.62</strain>
    </source>
</reference>
<evidence type="ECO:0000256" key="2">
    <source>
        <dbReference type="ARBA" id="ARBA00022559"/>
    </source>
</evidence>
<evidence type="ECO:0000313" key="14">
    <source>
        <dbReference type="EMBL" id="KAK3694398.1"/>
    </source>
</evidence>
<comment type="caution">
    <text evidence="14">The sequence shown here is derived from an EMBL/GenBank/DDBJ whole genome shotgun (WGS) entry which is preliminary data.</text>
</comment>
<gene>
    <name evidence="14" type="ORF">B0T22DRAFT_372439</name>
</gene>
<feature type="binding site" description="axial binding residue" evidence="9">
    <location>
        <position position="258"/>
    </location>
    <ligand>
        <name>heme b</name>
        <dbReference type="ChEBI" id="CHEBI:60344"/>
    </ligand>
    <ligandPart>
        <name>Fe</name>
        <dbReference type="ChEBI" id="CHEBI:18248"/>
    </ligandPart>
</feature>
<feature type="binding site" evidence="9">
    <location>
        <position position="134"/>
    </location>
    <ligand>
        <name>Ca(2+)</name>
        <dbReference type="ChEBI" id="CHEBI:29108"/>
        <label>1</label>
    </ligand>
</feature>
<dbReference type="PANTHER" id="PTHR31356:SF66">
    <property type="entry name" value="CATALASE-PEROXIDASE"/>
    <property type="match status" value="1"/>
</dbReference>
<dbReference type="SUPFAM" id="SSF48113">
    <property type="entry name" value="Heme-dependent peroxidases"/>
    <property type="match status" value="1"/>
</dbReference>
<evidence type="ECO:0000256" key="8">
    <source>
        <dbReference type="PIRSR" id="PIRSR601621-1"/>
    </source>
</evidence>
<keyword evidence="3 9" id="KW-0349">Heme</keyword>
<dbReference type="AlphaFoldDB" id="A0AAE0XJ45"/>
<dbReference type="Proteomes" id="UP001270362">
    <property type="component" value="Unassembled WGS sequence"/>
</dbReference>
<comment type="cofactor">
    <cofactor evidence="9 12">
        <name>Ca(2+)</name>
        <dbReference type="ChEBI" id="CHEBI:29108"/>
    </cofactor>
    <text evidence="9 12">Binds 2 calcium ions per subunit.</text>
</comment>
<feature type="binding site" evidence="9">
    <location>
        <position position="149"/>
    </location>
    <ligand>
        <name>Ca(2+)</name>
        <dbReference type="ChEBI" id="CHEBI:29108"/>
        <label>1</label>
    </ligand>
</feature>
<evidence type="ECO:0000313" key="15">
    <source>
        <dbReference type="Proteomes" id="UP001270362"/>
    </source>
</evidence>
<reference evidence="14" key="2">
    <citation type="submission" date="2023-06" db="EMBL/GenBank/DDBJ databases">
        <authorList>
            <consortium name="Lawrence Berkeley National Laboratory"/>
            <person name="Haridas S."/>
            <person name="Hensen N."/>
            <person name="Bonometti L."/>
            <person name="Westerberg I."/>
            <person name="Brannstrom I.O."/>
            <person name="Guillou S."/>
            <person name="Cros-Aarteil S."/>
            <person name="Calhoun S."/>
            <person name="Kuo A."/>
            <person name="Mondo S."/>
            <person name="Pangilinan J."/>
            <person name="Riley R."/>
            <person name="Labutti K."/>
            <person name="Andreopoulos B."/>
            <person name="Lipzen A."/>
            <person name="Chen C."/>
            <person name="Yanf M."/>
            <person name="Daum C."/>
            <person name="Ng V."/>
            <person name="Clum A."/>
            <person name="Steindorff A."/>
            <person name="Ohm R."/>
            <person name="Martin F."/>
            <person name="Silar P."/>
            <person name="Natvig D."/>
            <person name="Lalanne C."/>
            <person name="Gautier V."/>
            <person name="Ament-Velasquez S.L."/>
            <person name="Kruys A."/>
            <person name="Hutchinson M.I."/>
            <person name="Powell A.J."/>
            <person name="Barry K."/>
            <person name="Miller A.N."/>
            <person name="Grigoriev I.V."/>
            <person name="Debuchy R."/>
            <person name="Gladieux P."/>
            <person name="Thoren M.H."/>
            <person name="Johannesson H."/>
        </authorList>
    </citation>
    <scope>NUCLEOTIDE SEQUENCE</scope>
    <source>
        <strain evidence="14">CBS 314.62</strain>
    </source>
</reference>
<name>A0AAE0XJ45_9PEZI</name>
<dbReference type="GO" id="GO:0034599">
    <property type="term" value="P:cellular response to oxidative stress"/>
    <property type="evidence" value="ECO:0007669"/>
    <property type="project" value="InterPro"/>
</dbReference>
<feature type="binding site" evidence="9">
    <location>
        <position position="147"/>
    </location>
    <ligand>
        <name>Ca(2+)</name>
        <dbReference type="ChEBI" id="CHEBI:29108"/>
        <label>1</label>
    </ligand>
</feature>
<dbReference type="Gene3D" id="1.10.420.10">
    <property type="entry name" value="Peroxidase, domain 2"/>
    <property type="match status" value="1"/>
</dbReference>
<dbReference type="GO" id="GO:0042744">
    <property type="term" value="P:hydrogen peroxide catabolic process"/>
    <property type="evidence" value="ECO:0007669"/>
    <property type="project" value="TreeGrafter"/>
</dbReference>
<evidence type="ECO:0000256" key="11">
    <source>
        <dbReference type="PIRSR" id="PIRSR601621-4"/>
    </source>
</evidence>
<dbReference type="Gene3D" id="1.10.520.10">
    <property type="match status" value="1"/>
</dbReference>
<keyword evidence="15" id="KW-1185">Reference proteome</keyword>
<feature type="chain" id="PRO_5041783318" description="Peroxidase" evidence="12">
    <location>
        <begin position="23"/>
        <end position="387"/>
    </location>
</feature>
<keyword evidence="9 12" id="KW-0106">Calcium</keyword>
<evidence type="ECO:0000256" key="7">
    <source>
        <dbReference type="ARBA" id="ARBA00023180"/>
    </source>
</evidence>
<dbReference type="PROSITE" id="PS50873">
    <property type="entry name" value="PEROXIDASE_4"/>
    <property type="match status" value="1"/>
</dbReference>
<dbReference type="GO" id="GO:0004601">
    <property type="term" value="F:peroxidase activity"/>
    <property type="evidence" value="ECO:0007669"/>
    <property type="project" value="UniProtKB-KW"/>
</dbReference>
<dbReference type="EC" id="1.11.1.-" evidence="12"/>
<dbReference type="InterPro" id="IPR002016">
    <property type="entry name" value="Haem_peroxidase"/>
</dbReference>
<sequence length="387" mass="43690">MRLSISATAALTGWALLQTVLGYPGMKATMDELLNLKAKDCCKSDELLGDLVWLGKQQYSHVGRDIAKILGGDLSGESHEYYSRHLPPLGSRGCARDTCCVWQYIAYDMERLFRSRDGTCTDAARAAIRLAFHDAAGWSKYTGRHGGADGSIVLCPEELLREPNRGLEEIVQQTRYWYDKYRYYGISMADLIQLGANVATVICPLGPRIRTFVGRCDHPYPSRDGLLPSPLDDAHNLIELFRQKTIEPHGLAALLGAHSTSKQRYFNRARSGLPQDSTPGVWDVLYYYETLHGAPKNKVFSLPSDLILSEDHRIFPQFKAFAGPGGQEYWNYAETFPPQTTLLTRWWCCRKQDYAREYVRVSLLGVYNINNLTDCSKVLPPAILHWD</sequence>
<feature type="binding site" evidence="9">
    <location>
        <position position="276"/>
    </location>
    <ligand>
        <name>Ca(2+)</name>
        <dbReference type="ChEBI" id="CHEBI:29108"/>
        <label>2</label>
    </ligand>
</feature>
<dbReference type="PANTHER" id="PTHR31356">
    <property type="entry name" value="THYLAKOID LUMENAL 29 KDA PROTEIN, CHLOROPLASTIC-RELATED"/>
    <property type="match status" value="1"/>
</dbReference>
<evidence type="ECO:0000256" key="6">
    <source>
        <dbReference type="ARBA" id="ARBA00023004"/>
    </source>
</evidence>
<feature type="binding site" evidence="9">
    <location>
        <position position="278"/>
    </location>
    <ligand>
        <name>Ca(2+)</name>
        <dbReference type="ChEBI" id="CHEBI:29108"/>
        <label>2</label>
    </ligand>
</feature>
<comment type="similarity">
    <text evidence="1 12">Belongs to the peroxidase family. Ligninase subfamily.</text>
</comment>
<evidence type="ECO:0000256" key="3">
    <source>
        <dbReference type="ARBA" id="ARBA00022617"/>
    </source>
</evidence>
<keyword evidence="2 12" id="KW-0575">Peroxidase</keyword>
<dbReference type="Pfam" id="PF00141">
    <property type="entry name" value="peroxidase"/>
    <property type="match status" value="1"/>
</dbReference>
<dbReference type="PRINTS" id="PR00458">
    <property type="entry name" value="PEROXIDASE"/>
</dbReference>
<dbReference type="InterPro" id="IPR001621">
    <property type="entry name" value="Ligninase"/>
</dbReference>
<organism evidence="14 15">
    <name type="scientific">Podospora appendiculata</name>
    <dbReference type="NCBI Taxonomy" id="314037"/>
    <lineage>
        <taxon>Eukaryota</taxon>
        <taxon>Fungi</taxon>
        <taxon>Dikarya</taxon>
        <taxon>Ascomycota</taxon>
        <taxon>Pezizomycotina</taxon>
        <taxon>Sordariomycetes</taxon>
        <taxon>Sordariomycetidae</taxon>
        <taxon>Sordariales</taxon>
        <taxon>Podosporaceae</taxon>
        <taxon>Podospora</taxon>
    </lineage>
</organism>
<evidence type="ECO:0000256" key="10">
    <source>
        <dbReference type="PIRSR" id="PIRSR601621-3"/>
    </source>
</evidence>
<keyword evidence="11" id="KW-1015">Disulfide bond</keyword>
<comment type="cofactor">
    <cofactor evidence="9">
        <name>heme b</name>
        <dbReference type="ChEBI" id="CHEBI:60344"/>
    </cofactor>
    <text evidence="9">Binds 1 heme b (iron(II)-protoporphyrin IX) group per subunit.</text>
</comment>
<dbReference type="GO" id="GO:0020037">
    <property type="term" value="F:heme binding"/>
    <property type="evidence" value="ECO:0007669"/>
    <property type="project" value="UniProtKB-UniRule"/>
</dbReference>